<feature type="domain" description="Aminoglycoside phosphotransferase" evidence="1">
    <location>
        <begin position="11"/>
        <end position="264"/>
    </location>
</feature>
<keyword evidence="2" id="KW-0808">Transferase</keyword>
<comment type="caution">
    <text evidence="2">The sequence shown here is derived from an EMBL/GenBank/DDBJ whole genome shotgun (WGS) entry which is preliminary data.</text>
</comment>
<dbReference type="InterPro" id="IPR041726">
    <property type="entry name" value="ACAD10_11_N"/>
</dbReference>
<sequence>MPGITGIDGLRAIAGGASQETWSFDAVDAVDAERRRPLILRRAPPGSAPPAEAIGLRTEARLLDQLAASGVPVPHVTGVLEPEDGLGEGYVMSRLAGEANPRRILGDDRYAGARARLARQCGEALARIHALDVERLPSLRAGGAHEDVAYYRQRHDTVGTPRPVFELALQWLKRRLPDSPARRTLVHGDFRNGNIMIDEKGLCGILDWEIAHLGDPMEDLGWMCVNSWRYGRELPVGGFGTREELFAGYEAAGGHVDRARVRFWEVLGTLKWGVICESMAVSWQRGDVRTVERAAVGRRASEAEIDLLCLIQEGDA</sequence>
<reference evidence="2 3" key="1">
    <citation type="submission" date="2020-02" db="EMBL/GenBank/DDBJ databases">
        <authorList>
            <person name="Kim M.K."/>
        </authorList>
    </citation>
    <scope>NUCLEOTIDE SEQUENCE [LARGE SCALE GENOMIC DNA]</scope>
    <source>
        <strain evidence="2 3">17J57-3</strain>
    </source>
</reference>
<dbReference type="SUPFAM" id="SSF56112">
    <property type="entry name" value="Protein kinase-like (PK-like)"/>
    <property type="match status" value="1"/>
</dbReference>
<dbReference type="PANTHER" id="PTHR21310:SF57">
    <property type="entry name" value="BLR2944 PROTEIN"/>
    <property type="match status" value="1"/>
</dbReference>
<gene>
    <name evidence="2" type="ORF">G3574_21770</name>
</gene>
<keyword evidence="3" id="KW-1185">Reference proteome</keyword>
<proteinExistence type="predicted"/>
<accession>A0A6B3SSS9</accession>
<evidence type="ECO:0000313" key="2">
    <source>
        <dbReference type="EMBL" id="NEX63714.1"/>
    </source>
</evidence>
<protein>
    <submittedName>
        <fullName evidence="2">Phosphotransferase family protein</fullName>
    </submittedName>
</protein>
<organism evidence="2 3">
    <name type="scientific">Noviherbaspirillum galbum</name>
    <dbReference type="NCBI Taxonomy" id="2709383"/>
    <lineage>
        <taxon>Bacteria</taxon>
        <taxon>Pseudomonadati</taxon>
        <taxon>Pseudomonadota</taxon>
        <taxon>Betaproteobacteria</taxon>
        <taxon>Burkholderiales</taxon>
        <taxon>Oxalobacteraceae</taxon>
        <taxon>Noviherbaspirillum</taxon>
    </lineage>
</organism>
<evidence type="ECO:0000259" key="1">
    <source>
        <dbReference type="Pfam" id="PF01636"/>
    </source>
</evidence>
<dbReference type="InterPro" id="IPR051678">
    <property type="entry name" value="AGP_Transferase"/>
</dbReference>
<name>A0A6B3SSS9_9BURK</name>
<dbReference type="EMBL" id="JAAIVB010000074">
    <property type="protein sequence ID" value="NEX63714.1"/>
    <property type="molecule type" value="Genomic_DNA"/>
</dbReference>
<dbReference type="Pfam" id="PF01636">
    <property type="entry name" value="APH"/>
    <property type="match status" value="1"/>
</dbReference>
<evidence type="ECO:0000313" key="3">
    <source>
        <dbReference type="Proteomes" id="UP000482155"/>
    </source>
</evidence>
<dbReference type="AlphaFoldDB" id="A0A6B3SSS9"/>
<dbReference type="InterPro" id="IPR002575">
    <property type="entry name" value="Aminoglycoside_PTrfase"/>
</dbReference>
<dbReference type="CDD" id="cd05154">
    <property type="entry name" value="ACAD10_11_N-like"/>
    <property type="match status" value="1"/>
</dbReference>
<dbReference type="Gene3D" id="3.30.200.20">
    <property type="entry name" value="Phosphorylase Kinase, domain 1"/>
    <property type="match status" value="1"/>
</dbReference>
<dbReference type="Gene3D" id="3.90.1200.10">
    <property type="match status" value="1"/>
</dbReference>
<dbReference type="GO" id="GO:0016740">
    <property type="term" value="F:transferase activity"/>
    <property type="evidence" value="ECO:0007669"/>
    <property type="project" value="UniProtKB-KW"/>
</dbReference>
<dbReference type="Proteomes" id="UP000482155">
    <property type="component" value="Unassembled WGS sequence"/>
</dbReference>
<dbReference type="PANTHER" id="PTHR21310">
    <property type="entry name" value="AMINOGLYCOSIDE PHOSPHOTRANSFERASE-RELATED-RELATED"/>
    <property type="match status" value="1"/>
</dbReference>
<dbReference type="InterPro" id="IPR011009">
    <property type="entry name" value="Kinase-like_dom_sf"/>
</dbReference>